<name>A0A078GEY4_BRANA</name>
<feature type="transmembrane region" description="Helical" evidence="3">
    <location>
        <begin position="521"/>
        <end position="541"/>
    </location>
</feature>
<sequence length="1274" mass="142575">MDLNFGKCCGSKKKESWRSVLLLAYQSLGVVYGDLSISPLYVFKSTFAEDIRHSETNEEIYGVLSFVFWTLTLLPLLKYVFIVLRADDNGEGGTFALYSLICRHVKVSLLPNRQAADEALSTYKLEHPPEKIHDSCVKRYLEKHKWLHTALLILVLLGTCMVIGDGLLTPAISVFSAVSGLEMNMSKEHHQYAVIPISCFILVCLFALQHFGTHRVGFVFAPIVLTWLLCISGIGLYNIIQWNPHVYKALSPKYMFMFLRKTRVSGWMSLGGILLCITGAEAMFADLGHFNYAAIQASFYAFLLIAFSFLVYPALILAYMGQAAYLSQHHNSAHAIGFYVSVPKCVHWPVLMIAILASVVGSQAIISGTFSIINQSQSLGCFPRVKVIHTSDKIHGQIYIPEINWMLMVLCIAVTIGFRDVKHLGNASGLAVMAVMLVTTCLMSLVIVLCWHKPPFLALLFLLFFGSIELLYFSASLTKFREGAWLPILLSLFFMIIMFVWHYTTIKKYEFDLQNKVSLDWLLALGPSLGISRVPGIGLVFTDLTSGIPTNFSRFVTNLPAFHRVLVFVCVKSVPVPFVPAAERYLVGRVGPVDHRSYRCIVRYGYRDVHQDVDSFETELVTKLGDFIRYDWHKRTQEDEDRSSESSRLAVIGTVAYEIEENLQPESVSIGFTTVESMEEVVEMADVAPTATIRRVRFAVEEESYEEEEEELRSELRDLVAAQEAGTAFILGHSHVKAKQGSSVMKRLAVNFGYNLLRRNCRGPDVALKVPPVSLLEVGMPKTLVRFRGMIQDMLGNEFYAGAYKDGLTWSTNRYSDVSQFPDGSDMKVWERRLLYCVPVPGQNQWTECSSEELKSRFLDLTGQNRAKRARVDEEMSDSMEAGLNCSPFKKMKAGGATSSASESQQVPRTGCASQSSIIPPATSAASLPCLVKIYDSPESDLKLNDVAEFLGVLTFDQNADENSEALSEAESVQMPSENVPRLHCIIHRKLETQHFLNGSSLSTEASIPSVFKEIRESLMKYLTGLLGDDHIAAQFLLLHLLSKLSHVCLPLWVHERVDNVAVGKLSLNLIHLDKESMSIFGTQLRDALKSLLPFTQSIPLTIEYLNTASLGPKKDYGTNRLVPGVVQIADGTHLILDETELHPGTLNSVGVENAKLLKNLLECQKVEYDFQYYKMEVATDAQMLIFSEGKSNIMPADVVVPFQPSQVNPLQVISPETAEAWRQTGRSSGSQDLSSRLLTMARMMSVSYGETTLSLEHWQMVLELERLRKERLK</sequence>
<feature type="coiled-coil region" evidence="4">
    <location>
        <begin position="698"/>
        <end position="725"/>
    </location>
</feature>
<dbReference type="GO" id="GO:0006813">
    <property type="term" value="P:potassium ion transport"/>
    <property type="evidence" value="ECO:0000318"/>
    <property type="project" value="GO_Central"/>
</dbReference>
<dbReference type="AlphaFoldDB" id="A0A078GEY4"/>
<comment type="subcellular location">
    <subcellularLocation>
        <location evidence="1">Cell membrane</location>
        <topology evidence="1">Multi-pass membrane protein</topology>
    </subcellularLocation>
    <subcellularLocation>
        <location evidence="3">Membrane</location>
        <topology evidence="3">Multi-pass membrane protein</topology>
    </subcellularLocation>
</comment>
<dbReference type="Gramene" id="CDY23894">
    <property type="protein sequence ID" value="CDY23894"/>
    <property type="gene ID" value="GSBRNA2T00024332001"/>
</dbReference>
<evidence type="ECO:0000259" key="6">
    <source>
        <dbReference type="Pfam" id="PF02705"/>
    </source>
</evidence>
<feature type="transmembrane region" description="Helical" evidence="3">
    <location>
        <begin position="456"/>
        <end position="477"/>
    </location>
</feature>
<keyword evidence="8" id="KW-1185">Reference proteome</keyword>
<dbReference type="InterPro" id="IPR019140">
    <property type="entry name" value="MCM_complex-bd"/>
</dbReference>
<feature type="transmembrane region" description="Helical" evidence="3">
    <location>
        <begin position="20"/>
        <end position="40"/>
    </location>
</feature>
<feature type="transmembrane region" description="Helical" evidence="3">
    <location>
        <begin position="483"/>
        <end position="501"/>
    </location>
</feature>
<feature type="transmembrane region" description="Helical" evidence="3">
    <location>
        <begin position="149"/>
        <end position="172"/>
    </location>
</feature>
<protein>
    <recommendedName>
        <fullName evidence="3">Potassium transporter</fullName>
    </recommendedName>
</protein>
<evidence type="ECO:0000256" key="2">
    <source>
        <dbReference type="ARBA" id="ARBA00008440"/>
    </source>
</evidence>
<keyword evidence="3" id="KW-0472">Membrane</keyword>
<dbReference type="InterPro" id="IPR003855">
    <property type="entry name" value="K+_transporter"/>
</dbReference>
<dbReference type="PaxDb" id="3708-A0A078GEY4"/>
<dbReference type="NCBIfam" id="TIGR00794">
    <property type="entry name" value="kup"/>
    <property type="match status" value="1"/>
</dbReference>
<evidence type="ECO:0000256" key="5">
    <source>
        <dbReference type="SAM" id="MobiDB-lite"/>
    </source>
</evidence>
<keyword evidence="3" id="KW-0812">Transmembrane</keyword>
<organism evidence="7 8">
    <name type="scientific">Brassica napus</name>
    <name type="common">Rape</name>
    <dbReference type="NCBI Taxonomy" id="3708"/>
    <lineage>
        <taxon>Eukaryota</taxon>
        <taxon>Viridiplantae</taxon>
        <taxon>Streptophyta</taxon>
        <taxon>Embryophyta</taxon>
        <taxon>Tracheophyta</taxon>
        <taxon>Spermatophyta</taxon>
        <taxon>Magnoliopsida</taxon>
        <taxon>eudicotyledons</taxon>
        <taxon>Gunneridae</taxon>
        <taxon>Pentapetalae</taxon>
        <taxon>rosids</taxon>
        <taxon>malvids</taxon>
        <taxon>Brassicales</taxon>
        <taxon>Brassicaceae</taxon>
        <taxon>Brassiceae</taxon>
        <taxon>Brassica</taxon>
    </lineage>
</organism>
<keyword evidence="3" id="KW-0630">Potassium</keyword>
<dbReference type="Proteomes" id="UP000028999">
    <property type="component" value="Unassembled WGS sequence"/>
</dbReference>
<evidence type="ECO:0000313" key="7">
    <source>
        <dbReference type="EMBL" id="CDY23894.1"/>
    </source>
</evidence>
<keyword evidence="3" id="KW-0633">Potassium transport</keyword>
<feature type="transmembrane region" description="Helical" evidence="3">
    <location>
        <begin position="394"/>
        <end position="418"/>
    </location>
</feature>
<dbReference type="InterPro" id="IPR053951">
    <property type="entry name" value="K_trans_N"/>
</dbReference>
<feature type="transmembrane region" description="Helical" evidence="3">
    <location>
        <begin position="430"/>
        <end position="449"/>
    </location>
</feature>
<feature type="compositionally biased region" description="Polar residues" evidence="5">
    <location>
        <begin position="897"/>
        <end position="908"/>
    </location>
</feature>
<feature type="transmembrane region" description="Helical" evidence="3">
    <location>
        <begin position="264"/>
        <end position="285"/>
    </location>
</feature>
<feature type="region of interest" description="Disordered" evidence="5">
    <location>
        <begin position="894"/>
        <end position="916"/>
    </location>
</feature>
<accession>A0A078GEY4</accession>
<comment type="caution">
    <text evidence="3">Lacks conserved residue(s) required for the propagation of feature annotation.</text>
</comment>
<feature type="transmembrane region" description="Helical" evidence="3">
    <location>
        <begin position="192"/>
        <end position="211"/>
    </location>
</feature>
<dbReference type="PANTHER" id="PTHR30540:SF6">
    <property type="entry name" value="POTASSIUM TRANSPORTER 2"/>
    <property type="match status" value="1"/>
</dbReference>
<keyword evidence="3" id="KW-0813">Transport</keyword>
<evidence type="ECO:0000256" key="3">
    <source>
        <dbReference type="RuleBase" id="RU321113"/>
    </source>
</evidence>
<evidence type="ECO:0000313" key="8">
    <source>
        <dbReference type="Proteomes" id="UP000028999"/>
    </source>
</evidence>
<feature type="transmembrane region" description="Helical" evidence="3">
    <location>
        <begin position="60"/>
        <end position="81"/>
    </location>
</feature>
<gene>
    <name evidence="7" type="primary">BnaC04g01430D</name>
    <name evidence="7" type="ORF">GSBRNA2T00024332001</name>
</gene>
<evidence type="ECO:0000256" key="4">
    <source>
        <dbReference type="SAM" id="Coils"/>
    </source>
</evidence>
<feature type="transmembrane region" description="Helical" evidence="3">
    <location>
        <begin position="348"/>
        <end position="373"/>
    </location>
</feature>
<dbReference type="EMBL" id="LK032150">
    <property type="protein sequence ID" value="CDY23894.1"/>
    <property type="molecule type" value="Genomic_DNA"/>
</dbReference>
<dbReference type="PANTHER" id="PTHR30540">
    <property type="entry name" value="OSMOTIC STRESS POTASSIUM TRANSPORTER"/>
    <property type="match status" value="1"/>
</dbReference>
<reference evidence="7 8" key="1">
    <citation type="journal article" date="2014" name="Science">
        <title>Plant genetics. Early allopolyploid evolution in the post-Neolithic Brassica napus oilseed genome.</title>
        <authorList>
            <person name="Chalhoub B."/>
            <person name="Denoeud F."/>
            <person name="Liu S."/>
            <person name="Parkin I.A."/>
            <person name="Tang H."/>
            <person name="Wang X."/>
            <person name="Chiquet J."/>
            <person name="Belcram H."/>
            <person name="Tong C."/>
            <person name="Samans B."/>
            <person name="Correa M."/>
            <person name="Da Silva C."/>
            <person name="Just J."/>
            <person name="Falentin C."/>
            <person name="Koh C.S."/>
            <person name="Le Clainche I."/>
            <person name="Bernard M."/>
            <person name="Bento P."/>
            <person name="Noel B."/>
            <person name="Labadie K."/>
            <person name="Alberti A."/>
            <person name="Charles M."/>
            <person name="Arnaud D."/>
            <person name="Guo H."/>
            <person name="Daviaud C."/>
            <person name="Alamery S."/>
            <person name="Jabbari K."/>
            <person name="Zhao M."/>
            <person name="Edger P.P."/>
            <person name="Chelaifa H."/>
            <person name="Tack D."/>
            <person name="Lassalle G."/>
            <person name="Mestiri I."/>
            <person name="Schnel N."/>
            <person name="Le Paslier M.C."/>
            <person name="Fan G."/>
            <person name="Renault V."/>
            <person name="Bayer P.E."/>
            <person name="Golicz A.A."/>
            <person name="Manoli S."/>
            <person name="Lee T.H."/>
            <person name="Thi V.H."/>
            <person name="Chalabi S."/>
            <person name="Hu Q."/>
            <person name="Fan C."/>
            <person name="Tollenaere R."/>
            <person name="Lu Y."/>
            <person name="Battail C."/>
            <person name="Shen J."/>
            <person name="Sidebottom C.H."/>
            <person name="Wang X."/>
            <person name="Canaguier A."/>
            <person name="Chauveau A."/>
            <person name="Berard A."/>
            <person name="Deniot G."/>
            <person name="Guan M."/>
            <person name="Liu Z."/>
            <person name="Sun F."/>
            <person name="Lim Y.P."/>
            <person name="Lyons E."/>
            <person name="Town C.D."/>
            <person name="Bancroft I."/>
            <person name="Wang X."/>
            <person name="Meng J."/>
            <person name="Ma J."/>
            <person name="Pires J.C."/>
            <person name="King G.J."/>
            <person name="Brunel D."/>
            <person name="Delourme R."/>
            <person name="Renard M."/>
            <person name="Aury J.M."/>
            <person name="Adams K.L."/>
            <person name="Batley J."/>
            <person name="Snowdon R.J."/>
            <person name="Tost J."/>
            <person name="Edwards D."/>
            <person name="Zhou Y."/>
            <person name="Hua W."/>
            <person name="Sharpe A.G."/>
            <person name="Paterson A.H."/>
            <person name="Guan C."/>
            <person name="Wincker P."/>
        </authorList>
    </citation>
    <scope>NUCLEOTIDE SEQUENCE [LARGE SCALE GENOMIC DNA]</scope>
    <source>
        <strain evidence="8">cv. Darmor-bzh</strain>
    </source>
</reference>
<dbReference type="GO" id="GO:0005886">
    <property type="term" value="C:plasma membrane"/>
    <property type="evidence" value="ECO:0007669"/>
    <property type="project" value="UniProtKB-SubCell"/>
</dbReference>
<dbReference type="STRING" id="3708.A0A078GEY4"/>
<dbReference type="Pfam" id="PF09739">
    <property type="entry name" value="MCM_bind"/>
    <property type="match status" value="2"/>
</dbReference>
<comment type="similarity">
    <text evidence="2 3">Belongs to the HAK/KUP transporter (TC 2.A.72.3) family.</text>
</comment>
<proteinExistence type="inferred from homology"/>
<keyword evidence="3" id="KW-0406">Ion transport</keyword>
<comment type="function">
    <text evidence="3">Potassium transporter.</text>
</comment>
<dbReference type="OMA" id="VIEMQPV"/>
<dbReference type="GO" id="GO:0015079">
    <property type="term" value="F:potassium ion transmembrane transporter activity"/>
    <property type="evidence" value="ECO:0000318"/>
    <property type="project" value="GO_Central"/>
</dbReference>
<keyword evidence="4" id="KW-0175">Coiled coil</keyword>
<feature type="domain" description="K+ potassium transporter integral membrane" evidence="6">
    <location>
        <begin position="23"/>
        <end position="523"/>
    </location>
</feature>
<keyword evidence="3" id="KW-1133">Transmembrane helix</keyword>
<feature type="transmembrane region" description="Helical" evidence="3">
    <location>
        <begin position="218"/>
        <end position="240"/>
    </location>
</feature>
<feature type="transmembrane region" description="Helical" evidence="3">
    <location>
        <begin position="297"/>
        <end position="320"/>
    </location>
</feature>
<dbReference type="GO" id="GO:0016020">
    <property type="term" value="C:membrane"/>
    <property type="evidence" value="ECO:0000318"/>
    <property type="project" value="GO_Central"/>
</dbReference>
<evidence type="ECO:0000256" key="1">
    <source>
        <dbReference type="ARBA" id="ARBA00004651"/>
    </source>
</evidence>
<dbReference type="Pfam" id="PF02705">
    <property type="entry name" value="K_trans"/>
    <property type="match status" value="1"/>
</dbReference>